<dbReference type="EMBL" id="REGN01000173">
    <property type="protein sequence ID" value="RNA43886.1"/>
    <property type="molecule type" value="Genomic_DNA"/>
</dbReference>
<sequence>MFLMFVPQDINHTLFLSLSFSVTIWSALVDLSFLSLKNCLKRIALNPLHSLIFEFMSKKPTKPRV</sequence>
<evidence type="ECO:0000313" key="2">
    <source>
        <dbReference type="EMBL" id="RNA43886.1"/>
    </source>
</evidence>
<dbReference type="AlphaFoldDB" id="A0A3M7T784"/>
<organism evidence="2 3">
    <name type="scientific">Brachionus plicatilis</name>
    <name type="common">Marine rotifer</name>
    <name type="synonym">Brachionus muelleri</name>
    <dbReference type="NCBI Taxonomy" id="10195"/>
    <lineage>
        <taxon>Eukaryota</taxon>
        <taxon>Metazoa</taxon>
        <taxon>Spiralia</taxon>
        <taxon>Gnathifera</taxon>
        <taxon>Rotifera</taxon>
        <taxon>Eurotatoria</taxon>
        <taxon>Monogononta</taxon>
        <taxon>Pseudotrocha</taxon>
        <taxon>Ploima</taxon>
        <taxon>Brachionidae</taxon>
        <taxon>Brachionus</taxon>
    </lineage>
</organism>
<reference evidence="2 3" key="1">
    <citation type="journal article" date="2018" name="Sci. Rep.">
        <title>Genomic signatures of local adaptation to the degree of environmental predictability in rotifers.</title>
        <authorList>
            <person name="Franch-Gras L."/>
            <person name="Hahn C."/>
            <person name="Garcia-Roger E.M."/>
            <person name="Carmona M.J."/>
            <person name="Serra M."/>
            <person name="Gomez A."/>
        </authorList>
    </citation>
    <scope>NUCLEOTIDE SEQUENCE [LARGE SCALE GENOMIC DNA]</scope>
    <source>
        <strain evidence="2">HYR1</strain>
    </source>
</reference>
<keyword evidence="1" id="KW-0812">Transmembrane</keyword>
<protein>
    <submittedName>
        <fullName evidence="2">Uncharacterized protein</fullName>
    </submittedName>
</protein>
<proteinExistence type="predicted"/>
<feature type="transmembrane region" description="Helical" evidence="1">
    <location>
        <begin position="12"/>
        <end position="34"/>
    </location>
</feature>
<evidence type="ECO:0000256" key="1">
    <source>
        <dbReference type="SAM" id="Phobius"/>
    </source>
</evidence>
<gene>
    <name evidence="2" type="ORF">BpHYR1_026144</name>
</gene>
<comment type="caution">
    <text evidence="2">The sequence shown here is derived from an EMBL/GenBank/DDBJ whole genome shotgun (WGS) entry which is preliminary data.</text>
</comment>
<name>A0A3M7T784_BRAPC</name>
<keyword evidence="1" id="KW-0472">Membrane</keyword>
<evidence type="ECO:0000313" key="3">
    <source>
        <dbReference type="Proteomes" id="UP000276133"/>
    </source>
</evidence>
<keyword evidence="3" id="KW-1185">Reference proteome</keyword>
<accession>A0A3M7T784</accession>
<keyword evidence="1" id="KW-1133">Transmembrane helix</keyword>
<dbReference type="Proteomes" id="UP000276133">
    <property type="component" value="Unassembled WGS sequence"/>
</dbReference>